<evidence type="ECO:0000256" key="1">
    <source>
        <dbReference type="SAM" id="Phobius"/>
    </source>
</evidence>
<keyword evidence="1" id="KW-0812">Transmembrane</keyword>
<evidence type="ECO:0000313" key="3">
    <source>
        <dbReference type="Proteomes" id="UP001634393"/>
    </source>
</evidence>
<dbReference type="AlphaFoldDB" id="A0ABD3STS8"/>
<sequence length="123" mass="14356">MCCTLAALAVMMTSRPKPGRRAKVRFGVDVTISDVHCTNLSPFFMIVKYEPNIGYDFGNFVEFEVEGFLEIDLNLAKITKIIGINMQRMNKKKKNFWGFILNQVFKYLLVLLLWILEEQTRRE</sequence>
<keyword evidence="3" id="KW-1185">Reference proteome</keyword>
<keyword evidence="1" id="KW-0472">Membrane</keyword>
<dbReference type="EMBL" id="JBJXBP010000005">
    <property type="protein sequence ID" value="KAL3827952.1"/>
    <property type="molecule type" value="Genomic_DNA"/>
</dbReference>
<gene>
    <name evidence="2" type="ORF">ACJIZ3_016754</name>
</gene>
<dbReference type="Proteomes" id="UP001634393">
    <property type="component" value="Unassembled WGS sequence"/>
</dbReference>
<organism evidence="2 3">
    <name type="scientific">Penstemon smallii</name>
    <dbReference type="NCBI Taxonomy" id="265156"/>
    <lineage>
        <taxon>Eukaryota</taxon>
        <taxon>Viridiplantae</taxon>
        <taxon>Streptophyta</taxon>
        <taxon>Embryophyta</taxon>
        <taxon>Tracheophyta</taxon>
        <taxon>Spermatophyta</taxon>
        <taxon>Magnoliopsida</taxon>
        <taxon>eudicotyledons</taxon>
        <taxon>Gunneridae</taxon>
        <taxon>Pentapetalae</taxon>
        <taxon>asterids</taxon>
        <taxon>lamiids</taxon>
        <taxon>Lamiales</taxon>
        <taxon>Plantaginaceae</taxon>
        <taxon>Cheloneae</taxon>
        <taxon>Penstemon</taxon>
    </lineage>
</organism>
<keyword evidence="1" id="KW-1133">Transmembrane helix</keyword>
<feature type="transmembrane region" description="Helical" evidence="1">
    <location>
        <begin position="96"/>
        <end position="116"/>
    </location>
</feature>
<accession>A0ABD3STS8</accession>
<protein>
    <submittedName>
        <fullName evidence="2">Uncharacterized protein</fullName>
    </submittedName>
</protein>
<comment type="caution">
    <text evidence="2">The sequence shown here is derived from an EMBL/GenBank/DDBJ whole genome shotgun (WGS) entry which is preliminary data.</text>
</comment>
<proteinExistence type="predicted"/>
<evidence type="ECO:0000313" key="2">
    <source>
        <dbReference type="EMBL" id="KAL3827952.1"/>
    </source>
</evidence>
<name>A0ABD3STS8_9LAMI</name>
<reference evidence="2 3" key="1">
    <citation type="submission" date="2024-12" db="EMBL/GenBank/DDBJ databases">
        <title>The unique morphological basis and parallel evolutionary history of personate flowers in Penstemon.</title>
        <authorList>
            <person name="Depatie T.H."/>
            <person name="Wessinger C.A."/>
        </authorList>
    </citation>
    <scope>NUCLEOTIDE SEQUENCE [LARGE SCALE GENOMIC DNA]</scope>
    <source>
        <strain evidence="2">WTNN_2</strain>
        <tissue evidence="2">Leaf</tissue>
    </source>
</reference>